<keyword evidence="1" id="KW-0732">Signal</keyword>
<feature type="chain" id="PRO_5035719146" evidence="1">
    <location>
        <begin position="21"/>
        <end position="209"/>
    </location>
</feature>
<comment type="caution">
    <text evidence="2">The sequence shown here is derived from an EMBL/GenBank/DDBJ whole genome shotgun (WGS) entry which is preliminary data.</text>
</comment>
<organism evidence="2 3">
    <name type="scientific">Argiope bruennichi</name>
    <name type="common">Wasp spider</name>
    <name type="synonym">Aranea bruennichi</name>
    <dbReference type="NCBI Taxonomy" id="94029"/>
    <lineage>
        <taxon>Eukaryota</taxon>
        <taxon>Metazoa</taxon>
        <taxon>Ecdysozoa</taxon>
        <taxon>Arthropoda</taxon>
        <taxon>Chelicerata</taxon>
        <taxon>Arachnida</taxon>
        <taxon>Araneae</taxon>
        <taxon>Araneomorphae</taxon>
        <taxon>Entelegynae</taxon>
        <taxon>Araneoidea</taxon>
        <taxon>Araneidae</taxon>
        <taxon>Argiope</taxon>
    </lineage>
</organism>
<evidence type="ECO:0000313" key="2">
    <source>
        <dbReference type="EMBL" id="KAF8794428.1"/>
    </source>
</evidence>
<accession>A0A8T0FW35</accession>
<gene>
    <name evidence="2" type="ORF">HNY73_002411</name>
</gene>
<name>A0A8T0FW35_ARGBR</name>
<reference evidence="2" key="2">
    <citation type="submission" date="2020-06" db="EMBL/GenBank/DDBJ databases">
        <authorList>
            <person name="Sheffer M."/>
        </authorList>
    </citation>
    <scope>NUCLEOTIDE SEQUENCE</scope>
</reference>
<feature type="signal peptide" evidence="1">
    <location>
        <begin position="1"/>
        <end position="20"/>
    </location>
</feature>
<dbReference type="AlphaFoldDB" id="A0A8T0FW35"/>
<sequence length="209" mass="22763">MKAIFVCLLFCLALIVPSYAISCRSEPERCGKDECCVEFGIFGRCRPLLGEGEKCELKSLKSKFDQHVYLMQCPCGDGLVCEEDDSGSSITELGTPTTANMRVILACLVASLCVMAASAALTCFGDKEKCAEDECCIQLGNTFAGICKKRHDVDELCEMKPLKNLIKDHVYKLRCPCLEGLKCVSSKGGLVGKFAGKCQKDSGEEPEEE</sequence>
<dbReference type="Proteomes" id="UP000807504">
    <property type="component" value="Unassembled WGS sequence"/>
</dbReference>
<dbReference type="EMBL" id="JABXBU010000002">
    <property type="protein sequence ID" value="KAF8794428.1"/>
    <property type="molecule type" value="Genomic_DNA"/>
</dbReference>
<evidence type="ECO:0000313" key="3">
    <source>
        <dbReference type="Proteomes" id="UP000807504"/>
    </source>
</evidence>
<keyword evidence="3" id="KW-1185">Reference proteome</keyword>
<evidence type="ECO:0000256" key="1">
    <source>
        <dbReference type="SAM" id="SignalP"/>
    </source>
</evidence>
<proteinExistence type="predicted"/>
<protein>
    <submittedName>
        <fullName evidence="2">Uncharacterized protein</fullName>
    </submittedName>
</protein>
<reference evidence="2" key="1">
    <citation type="journal article" date="2020" name="bioRxiv">
        <title>Chromosome-level reference genome of the European wasp spider Argiope bruennichi: a resource for studies on range expansion and evolutionary adaptation.</title>
        <authorList>
            <person name="Sheffer M.M."/>
            <person name="Hoppe A."/>
            <person name="Krehenwinkel H."/>
            <person name="Uhl G."/>
            <person name="Kuss A.W."/>
            <person name="Jensen L."/>
            <person name="Jensen C."/>
            <person name="Gillespie R.G."/>
            <person name="Hoff K.J."/>
            <person name="Prost S."/>
        </authorList>
    </citation>
    <scope>NUCLEOTIDE SEQUENCE</scope>
</reference>
<dbReference type="Gene3D" id="2.10.80.10">
    <property type="entry name" value="Lipase, subunit A"/>
    <property type="match status" value="2"/>
</dbReference>